<name>A0AAV7NU53_PLEWA</name>
<proteinExistence type="predicted"/>
<sequence length="82" mass="9308">MVRMRSRYFLNFWREAVAGRRMMQWMGPGQDLPPNHPLLGHKWMRGMSSSGCGPEDAAELSLLRLEGDEDDRAAGVDGRMSQ</sequence>
<evidence type="ECO:0000313" key="2">
    <source>
        <dbReference type="Proteomes" id="UP001066276"/>
    </source>
</evidence>
<accession>A0AAV7NU53</accession>
<gene>
    <name evidence="1" type="ORF">NDU88_007816</name>
</gene>
<evidence type="ECO:0000313" key="1">
    <source>
        <dbReference type="EMBL" id="KAJ1119631.1"/>
    </source>
</evidence>
<dbReference type="AlphaFoldDB" id="A0AAV7NU53"/>
<protein>
    <submittedName>
        <fullName evidence="1">Uncharacterized protein</fullName>
    </submittedName>
</protein>
<organism evidence="1 2">
    <name type="scientific">Pleurodeles waltl</name>
    <name type="common">Iberian ribbed newt</name>
    <dbReference type="NCBI Taxonomy" id="8319"/>
    <lineage>
        <taxon>Eukaryota</taxon>
        <taxon>Metazoa</taxon>
        <taxon>Chordata</taxon>
        <taxon>Craniata</taxon>
        <taxon>Vertebrata</taxon>
        <taxon>Euteleostomi</taxon>
        <taxon>Amphibia</taxon>
        <taxon>Batrachia</taxon>
        <taxon>Caudata</taxon>
        <taxon>Salamandroidea</taxon>
        <taxon>Salamandridae</taxon>
        <taxon>Pleurodelinae</taxon>
        <taxon>Pleurodeles</taxon>
    </lineage>
</organism>
<comment type="caution">
    <text evidence="1">The sequence shown here is derived from an EMBL/GenBank/DDBJ whole genome shotgun (WGS) entry which is preliminary data.</text>
</comment>
<dbReference type="Proteomes" id="UP001066276">
    <property type="component" value="Chromosome 8"/>
</dbReference>
<keyword evidence="2" id="KW-1185">Reference proteome</keyword>
<dbReference type="EMBL" id="JANPWB010000012">
    <property type="protein sequence ID" value="KAJ1119631.1"/>
    <property type="molecule type" value="Genomic_DNA"/>
</dbReference>
<reference evidence="1" key="1">
    <citation type="journal article" date="2022" name="bioRxiv">
        <title>Sequencing and chromosome-scale assembly of the giantPleurodeles waltlgenome.</title>
        <authorList>
            <person name="Brown T."/>
            <person name="Elewa A."/>
            <person name="Iarovenko S."/>
            <person name="Subramanian E."/>
            <person name="Araus A.J."/>
            <person name="Petzold A."/>
            <person name="Susuki M."/>
            <person name="Suzuki K.-i.T."/>
            <person name="Hayashi T."/>
            <person name="Toyoda A."/>
            <person name="Oliveira C."/>
            <person name="Osipova E."/>
            <person name="Leigh N.D."/>
            <person name="Simon A."/>
            <person name="Yun M.H."/>
        </authorList>
    </citation>
    <scope>NUCLEOTIDE SEQUENCE</scope>
    <source>
        <strain evidence="1">20211129_DDA</strain>
        <tissue evidence="1">Liver</tissue>
    </source>
</reference>